<organism evidence="2 5">
    <name type="scientific">Allgaiera indica</name>
    <dbReference type="NCBI Taxonomy" id="765699"/>
    <lineage>
        <taxon>Bacteria</taxon>
        <taxon>Pseudomonadati</taxon>
        <taxon>Pseudomonadota</taxon>
        <taxon>Alphaproteobacteria</taxon>
        <taxon>Rhodobacterales</taxon>
        <taxon>Paracoccaceae</taxon>
        <taxon>Allgaiera</taxon>
    </lineage>
</organism>
<evidence type="ECO:0000256" key="1">
    <source>
        <dbReference type="SAM" id="SignalP"/>
    </source>
</evidence>
<reference evidence="3 4" key="2">
    <citation type="submission" date="2016-10" db="EMBL/GenBank/DDBJ databases">
        <authorList>
            <person name="Varghese N."/>
            <person name="Submissions S."/>
        </authorList>
    </citation>
    <scope>NUCLEOTIDE SEQUENCE [LARGE SCALE GENOMIC DNA]</scope>
    <source>
        <strain evidence="3 4">DSM 24802</strain>
    </source>
</reference>
<feature type="chain" id="PRO_5042881032" evidence="1">
    <location>
        <begin position="34"/>
        <end position="167"/>
    </location>
</feature>
<accession>A0AAN5A113</accession>
<feature type="signal peptide" evidence="1">
    <location>
        <begin position="1"/>
        <end position="33"/>
    </location>
</feature>
<dbReference type="EMBL" id="FNOB01000022">
    <property type="protein sequence ID" value="SDX63911.1"/>
    <property type="molecule type" value="Genomic_DNA"/>
</dbReference>
<evidence type="ECO:0000313" key="2">
    <source>
        <dbReference type="EMBL" id="GHE05358.1"/>
    </source>
</evidence>
<dbReference type="RefSeq" id="WP_143037567.1">
    <property type="nucleotide sequence ID" value="NZ_BNAB01000023.1"/>
</dbReference>
<dbReference type="Proteomes" id="UP000199541">
    <property type="component" value="Unassembled WGS sequence"/>
</dbReference>
<sequence>MNVVSKNAGVSRGAVAAVVSLALGAAVVTPAYADNGEVARGLILGAVGGYALSQMQARHERQVVRRNYVVEHPAYQERDNDDRAVNEYAYTPAAASPSQRAFNSQQRRMRVSIQYQLMQRGLYNGALDGAWGPQTSRALYAYARNHHMEGKLATVHGSDRLFAKLLG</sequence>
<keyword evidence="1" id="KW-0732">Signal</keyword>
<dbReference type="InterPro" id="IPR036365">
    <property type="entry name" value="PGBD-like_sf"/>
</dbReference>
<dbReference type="EMBL" id="BNAB01000023">
    <property type="protein sequence ID" value="GHE05358.1"/>
    <property type="molecule type" value="Genomic_DNA"/>
</dbReference>
<gene>
    <name evidence="2" type="ORF">GCM10008024_35830</name>
    <name evidence="3" type="ORF">SAMN05444006_12242</name>
</gene>
<dbReference type="SUPFAM" id="SSF47090">
    <property type="entry name" value="PGBD-like"/>
    <property type="match status" value="1"/>
</dbReference>
<name>A0AAN5A113_9RHOB</name>
<evidence type="ECO:0000313" key="5">
    <source>
        <dbReference type="Proteomes" id="UP000634647"/>
    </source>
</evidence>
<evidence type="ECO:0000313" key="3">
    <source>
        <dbReference type="EMBL" id="SDX63911.1"/>
    </source>
</evidence>
<proteinExistence type="predicted"/>
<dbReference type="Proteomes" id="UP000634647">
    <property type="component" value="Unassembled WGS sequence"/>
</dbReference>
<reference evidence="2" key="1">
    <citation type="journal article" date="2014" name="Int. J. Syst. Evol. Microbiol.">
        <title>Complete genome sequence of Corynebacterium casei LMG S-19264T (=DSM 44701T), isolated from a smear-ripened cheese.</title>
        <authorList>
            <consortium name="US DOE Joint Genome Institute (JGI-PGF)"/>
            <person name="Walter F."/>
            <person name="Albersmeier A."/>
            <person name="Kalinowski J."/>
            <person name="Ruckert C."/>
        </authorList>
    </citation>
    <scope>NUCLEOTIDE SEQUENCE</scope>
    <source>
        <strain evidence="2">CGMCC 1.10859</strain>
    </source>
</reference>
<keyword evidence="4" id="KW-1185">Reference proteome</keyword>
<comment type="caution">
    <text evidence="2">The sequence shown here is derived from an EMBL/GenBank/DDBJ whole genome shotgun (WGS) entry which is preliminary data.</text>
</comment>
<protein>
    <submittedName>
        <fullName evidence="2">Antifreeze protein, type I</fullName>
    </submittedName>
</protein>
<reference evidence="2" key="3">
    <citation type="submission" date="2023-06" db="EMBL/GenBank/DDBJ databases">
        <authorList>
            <person name="Sun Q."/>
            <person name="Zhou Y."/>
        </authorList>
    </citation>
    <scope>NUCLEOTIDE SEQUENCE</scope>
    <source>
        <strain evidence="2">CGMCC 1.10859</strain>
    </source>
</reference>
<evidence type="ECO:0000313" key="4">
    <source>
        <dbReference type="Proteomes" id="UP000199541"/>
    </source>
</evidence>
<dbReference type="AlphaFoldDB" id="A0AAN5A113"/>